<name>A0ABS0ZHZ0_9STRE</name>
<comment type="caution">
    <text evidence="1">The sequence shown here is derived from an EMBL/GenBank/DDBJ whole genome shotgun (WGS) entry which is preliminary data.</text>
</comment>
<dbReference type="RefSeq" id="WP_199575149.1">
    <property type="nucleotide sequence ID" value="NZ_JAENBO010000001.1"/>
</dbReference>
<sequence length="127" mass="14882">MAIEKSFLLAFNHLLLGESAQFEIYYQNLLNIEGNKKITVLKNRYLTFLETFRDLLLLEKENHFFDDRPEEGNLSDYFKLYCSGLNAKLMEDSESAKKYFGELAKGSSDFYFVREAKRQLAELTVLQ</sequence>
<protein>
    <recommendedName>
        <fullName evidence="3">Transcriptional regulator</fullName>
    </recommendedName>
</protein>
<evidence type="ECO:0000313" key="1">
    <source>
        <dbReference type="EMBL" id="MBJ8325604.1"/>
    </source>
</evidence>
<keyword evidence="2" id="KW-1185">Reference proteome</keyword>
<accession>A0ABS0ZHZ0</accession>
<organism evidence="1 2">
    <name type="scientific">Streptococcus pacificus</name>
    <dbReference type="NCBI Taxonomy" id="2740577"/>
    <lineage>
        <taxon>Bacteria</taxon>
        <taxon>Bacillati</taxon>
        <taxon>Bacillota</taxon>
        <taxon>Bacilli</taxon>
        <taxon>Lactobacillales</taxon>
        <taxon>Streptococcaceae</taxon>
        <taxon>Streptococcus</taxon>
    </lineage>
</organism>
<reference evidence="1 2" key="1">
    <citation type="journal article" date="2021" name="Int. J. Syst. Evol. Microbiol.">
        <title>Streptococcus vicugnae sp. nov., isolated from faeces of alpacas (Vicugna pacos) and cattle (Bos taurus), Streptococcus zalophi sp. nov., and Streptococcus pacificus sp. nov., isolated from respiratory tract of California sea lions (Zalophus californianus).</title>
        <authorList>
            <person name="Volokhov D.V."/>
            <person name="Zagorodnyaya T.A."/>
            <person name="Shen Z."/>
            <person name="Blom J."/>
            <person name="Furtak V.A."/>
            <person name="Eisenberg T."/>
            <person name="Fan P."/>
            <person name="Jeong K.C."/>
            <person name="Gao Y."/>
            <person name="Zhang S."/>
            <person name="Amselle M."/>
        </authorList>
    </citation>
    <scope>NUCLEOTIDE SEQUENCE [LARGE SCALE GENOMIC DNA]</scope>
    <source>
        <strain evidence="1 2">CSL7591</strain>
    </source>
</reference>
<gene>
    <name evidence="1" type="ORF">JHK62_02765</name>
</gene>
<evidence type="ECO:0008006" key="3">
    <source>
        <dbReference type="Google" id="ProtNLM"/>
    </source>
</evidence>
<dbReference type="Proteomes" id="UP000653045">
    <property type="component" value="Unassembled WGS sequence"/>
</dbReference>
<evidence type="ECO:0000313" key="2">
    <source>
        <dbReference type="Proteomes" id="UP000653045"/>
    </source>
</evidence>
<dbReference type="EMBL" id="JAENBO010000001">
    <property type="protein sequence ID" value="MBJ8325604.1"/>
    <property type="molecule type" value="Genomic_DNA"/>
</dbReference>
<proteinExistence type="predicted"/>